<sequence length="197" mass="22196">MTDVVDHPVEPPQGRRRQSLLPRDTEGMMAGPNIRRMSRMDARPSVQYGLAGRRMSHVSRSSISGNSFGLKDFKMPMQLQNTYRMAPTANERFQAKKAEDVIKQVLESYLGNEKYNHEMCNSMIKQISELITARVKDLGFSQRYKFVSVVTIGQNRNQGIAVASRSMWNTETDSYAAASFASGDVFAVGCVYATYFE</sequence>
<comment type="similarity">
    <text evidence="1">Belongs to the dynein light chain Tctex-type family.</text>
</comment>
<evidence type="ECO:0000256" key="2">
    <source>
        <dbReference type="SAM" id="MobiDB-lite"/>
    </source>
</evidence>
<dbReference type="InterPro" id="IPR005334">
    <property type="entry name" value="Tctex-1-like"/>
</dbReference>
<dbReference type="RefSeq" id="XP_005101535.2">
    <property type="nucleotide sequence ID" value="XM_005101478.3"/>
</dbReference>
<protein>
    <submittedName>
        <fullName evidence="4">Tctex1 domain-containing protein 1-B</fullName>
    </submittedName>
</protein>
<evidence type="ECO:0000313" key="4">
    <source>
        <dbReference type="RefSeq" id="XP_005101535.2"/>
    </source>
</evidence>
<dbReference type="GeneID" id="101854729"/>
<name>A0ABM0JU40_APLCA</name>
<organism evidence="3 4">
    <name type="scientific">Aplysia californica</name>
    <name type="common">California sea hare</name>
    <dbReference type="NCBI Taxonomy" id="6500"/>
    <lineage>
        <taxon>Eukaryota</taxon>
        <taxon>Metazoa</taxon>
        <taxon>Spiralia</taxon>
        <taxon>Lophotrochozoa</taxon>
        <taxon>Mollusca</taxon>
        <taxon>Gastropoda</taxon>
        <taxon>Heterobranchia</taxon>
        <taxon>Euthyneura</taxon>
        <taxon>Tectipleura</taxon>
        <taxon>Aplysiida</taxon>
        <taxon>Aplysioidea</taxon>
        <taxon>Aplysiidae</taxon>
        <taxon>Aplysia</taxon>
    </lineage>
</organism>
<reference evidence="4" key="1">
    <citation type="submission" date="2025-08" db="UniProtKB">
        <authorList>
            <consortium name="RefSeq"/>
        </authorList>
    </citation>
    <scope>IDENTIFICATION</scope>
</reference>
<dbReference type="CDD" id="cd21451">
    <property type="entry name" value="DLC-like_TCTEX1D"/>
    <property type="match status" value="1"/>
</dbReference>
<evidence type="ECO:0000256" key="1">
    <source>
        <dbReference type="ARBA" id="ARBA00005361"/>
    </source>
</evidence>
<dbReference type="PANTHER" id="PTHR21255">
    <property type="entry name" value="T-COMPLEX-ASSOCIATED-TESTIS-EXPRESSED 1/ DYNEIN LIGHT CHAIN"/>
    <property type="match status" value="1"/>
</dbReference>
<keyword evidence="3" id="KW-1185">Reference proteome</keyword>
<dbReference type="Pfam" id="PF03645">
    <property type="entry name" value="Tctex-1"/>
    <property type="match status" value="1"/>
</dbReference>
<dbReference type="PANTHER" id="PTHR21255:SF65">
    <property type="entry name" value="TCTEX1 DOMAIN-CONTAINING PROTEIN 2"/>
    <property type="match status" value="1"/>
</dbReference>
<dbReference type="Gene3D" id="3.30.1140.40">
    <property type="entry name" value="Tctex-1"/>
    <property type="match status" value="1"/>
</dbReference>
<feature type="region of interest" description="Disordered" evidence="2">
    <location>
        <begin position="1"/>
        <end position="31"/>
    </location>
</feature>
<proteinExistence type="inferred from homology"/>
<gene>
    <name evidence="4" type="primary">LOC101854729</name>
</gene>
<dbReference type="Proteomes" id="UP000694888">
    <property type="component" value="Unplaced"/>
</dbReference>
<accession>A0ABM0JU40</accession>
<dbReference type="InterPro" id="IPR038586">
    <property type="entry name" value="Tctex-1-like_sf"/>
</dbReference>
<evidence type="ECO:0000313" key="3">
    <source>
        <dbReference type="Proteomes" id="UP000694888"/>
    </source>
</evidence>